<dbReference type="Gene3D" id="1.10.10.10">
    <property type="entry name" value="Winged helix-like DNA-binding domain superfamily/Winged helix DNA-binding domain"/>
    <property type="match status" value="1"/>
</dbReference>
<feature type="domain" description="HTH bat-type" evidence="3">
    <location>
        <begin position="163"/>
        <end position="214"/>
    </location>
</feature>
<evidence type="ECO:0000259" key="3">
    <source>
        <dbReference type="Pfam" id="PF04967"/>
    </source>
</evidence>
<keyword evidence="1" id="KW-0805">Transcription regulation</keyword>
<evidence type="ECO:0000256" key="2">
    <source>
        <dbReference type="ARBA" id="ARBA00023163"/>
    </source>
</evidence>
<evidence type="ECO:0000313" key="5">
    <source>
        <dbReference type="EMBL" id="SDQ56234.1"/>
    </source>
</evidence>
<dbReference type="Proteomes" id="UP000198848">
    <property type="component" value="Unassembled WGS sequence"/>
</dbReference>
<name>A0A1H1BWC2_NATTX</name>
<evidence type="ECO:0000313" key="6">
    <source>
        <dbReference type="Proteomes" id="UP000198848"/>
    </source>
</evidence>
<dbReference type="InterPro" id="IPR031803">
    <property type="entry name" value="BAT_GAF/HTH-assoc"/>
</dbReference>
<dbReference type="RefSeq" id="WP_090378666.1">
    <property type="nucleotide sequence ID" value="NZ_FNLC01000001.1"/>
</dbReference>
<proteinExistence type="predicted"/>
<dbReference type="Pfam" id="PF04967">
    <property type="entry name" value="HTH_10"/>
    <property type="match status" value="1"/>
</dbReference>
<dbReference type="InterPro" id="IPR007050">
    <property type="entry name" value="HTH_bacterioopsin"/>
</dbReference>
<gene>
    <name evidence="5" type="ORF">SAMN04489842_1180</name>
</gene>
<dbReference type="SUPFAM" id="SSF88659">
    <property type="entry name" value="Sigma3 and sigma4 domains of RNA polymerase sigma factors"/>
    <property type="match status" value="1"/>
</dbReference>
<accession>A0A1H1BWC2</accession>
<organism evidence="5 6">
    <name type="scientific">Natronobacterium texcoconense</name>
    <dbReference type="NCBI Taxonomy" id="1095778"/>
    <lineage>
        <taxon>Archaea</taxon>
        <taxon>Methanobacteriati</taxon>
        <taxon>Methanobacteriota</taxon>
        <taxon>Stenosarchaea group</taxon>
        <taxon>Halobacteria</taxon>
        <taxon>Halobacteriales</taxon>
        <taxon>Natrialbaceae</taxon>
        <taxon>Natronobacterium</taxon>
    </lineage>
</organism>
<keyword evidence="6" id="KW-1185">Reference proteome</keyword>
<reference evidence="6" key="1">
    <citation type="submission" date="2016-10" db="EMBL/GenBank/DDBJ databases">
        <authorList>
            <person name="Varghese N."/>
            <person name="Submissions S."/>
        </authorList>
    </citation>
    <scope>NUCLEOTIDE SEQUENCE [LARGE SCALE GENOMIC DNA]</scope>
    <source>
        <strain evidence="6">DSM 24767</strain>
    </source>
</reference>
<dbReference type="EMBL" id="FNLC01000001">
    <property type="protein sequence ID" value="SDQ56234.1"/>
    <property type="molecule type" value="Genomic_DNA"/>
</dbReference>
<feature type="domain" description="Bacterioopsin transcriptional activator GAF and HTH associated" evidence="4">
    <location>
        <begin position="5"/>
        <end position="106"/>
    </location>
</feature>
<dbReference type="AlphaFoldDB" id="A0A1H1BWC2"/>
<dbReference type="InterPro" id="IPR036388">
    <property type="entry name" value="WH-like_DNA-bd_sf"/>
</dbReference>
<protein>
    <submittedName>
        <fullName evidence="5">GAF and HTH_10 associated domain-containing protein</fullName>
    </submittedName>
</protein>
<dbReference type="PANTHER" id="PTHR34236">
    <property type="entry name" value="DIMETHYL SULFOXIDE REDUCTASE TRANSCRIPTIONAL ACTIVATOR"/>
    <property type="match status" value="1"/>
</dbReference>
<dbReference type="InterPro" id="IPR013324">
    <property type="entry name" value="RNA_pol_sigma_r3/r4-like"/>
</dbReference>
<evidence type="ECO:0000256" key="1">
    <source>
        <dbReference type="ARBA" id="ARBA00023015"/>
    </source>
</evidence>
<evidence type="ECO:0000259" key="4">
    <source>
        <dbReference type="Pfam" id="PF15915"/>
    </source>
</evidence>
<dbReference type="Pfam" id="PF15915">
    <property type="entry name" value="BAT"/>
    <property type="match status" value="1"/>
</dbReference>
<keyword evidence="2" id="KW-0804">Transcription</keyword>
<dbReference type="PANTHER" id="PTHR34236:SF1">
    <property type="entry name" value="DIMETHYL SULFOXIDE REDUCTASE TRANSCRIPTIONAL ACTIVATOR"/>
    <property type="match status" value="1"/>
</dbReference>
<dbReference type="OrthoDB" id="202021at2157"/>
<dbReference type="STRING" id="1095778.SAMN04489842_1180"/>
<sequence>MALITEVRFAHADGALADTLAAGPDLTVRIVGDRSTTPDRNGYVFRFDGASPGTIRSLLETDHTVRHVEPVPAVDDGRLWRIEFAPETKLLAPCVTEEGGFVLDARSAVAPQVPRGWRERWFFPDENGMYEVWQRARTQGFEFEVLDLTQQLQSEADVDPDPLTDQQRTALVTAYEHGYFEEPRETSLEELAEILEVSPSAVNGRLRRGLKALVETALVVDGPEDTTSRLQKRNVPIRQ</sequence>